<dbReference type="Proteomes" id="UP000708208">
    <property type="component" value="Unassembled WGS sequence"/>
</dbReference>
<keyword evidence="2" id="KW-1185">Reference proteome</keyword>
<evidence type="ECO:0000313" key="1">
    <source>
        <dbReference type="EMBL" id="CAG7674810.1"/>
    </source>
</evidence>
<organism evidence="1 2">
    <name type="scientific">Allacma fusca</name>
    <dbReference type="NCBI Taxonomy" id="39272"/>
    <lineage>
        <taxon>Eukaryota</taxon>
        <taxon>Metazoa</taxon>
        <taxon>Ecdysozoa</taxon>
        <taxon>Arthropoda</taxon>
        <taxon>Hexapoda</taxon>
        <taxon>Collembola</taxon>
        <taxon>Symphypleona</taxon>
        <taxon>Sminthuridae</taxon>
        <taxon>Allacma</taxon>
    </lineage>
</organism>
<dbReference type="OrthoDB" id="117690at2759"/>
<reference evidence="1" key="1">
    <citation type="submission" date="2021-06" db="EMBL/GenBank/DDBJ databases">
        <authorList>
            <person name="Hodson N. C."/>
            <person name="Mongue J. A."/>
            <person name="Jaron S. K."/>
        </authorList>
    </citation>
    <scope>NUCLEOTIDE SEQUENCE</scope>
</reference>
<comment type="caution">
    <text evidence="1">The sequence shown here is derived from an EMBL/GenBank/DDBJ whole genome shotgun (WGS) entry which is preliminary data.</text>
</comment>
<accession>A0A8J2NRZ9</accession>
<name>A0A8J2NRZ9_9HEXA</name>
<protein>
    <submittedName>
        <fullName evidence="1">Uncharacterized protein</fullName>
    </submittedName>
</protein>
<proteinExistence type="predicted"/>
<sequence>MGYHLQNNHPRKLPTVPPTNERSVLTMLKDQAKQKASEFNHKMFREDLLKWVVLSNQPFLEAESPEFRDFVS</sequence>
<feature type="non-terminal residue" evidence="1">
    <location>
        <position position="1"/>
    </location>
</feature>
<evidence type="ECO:0000313" key="2">
    <source>
        <dbReference type="Proteomes" id="UP000708208"/>
    </source>
</evidence>
<gene>
    <name evidence="1" type="ORF">AFUS01_LOCUS2335</name>
</gene>
<dbReference type="AlphaFoldDB" id="A0A8J2NRZ9"/>
<dbReference type="EMBL" id="CAJVCH010013316">
    <property type="protein sequence ID" value="CAG7674810.1"/>
    <property type="molecule type" value="Genomic_DNA"/>
</dbReference>